<accession>A0A5B2W404</accession>
<evidence type="ECO:0000256" key="1">
    <source>
        <dbReference type="SAM" id="MobiDB-lite"/>
    </source>
</evidence>
<evidence type="ECO:0000313" key="3">
    <source>
        <dbReference type="Proteomes" id="UP000323454"/>
    </source>
</evidence>
<dbReference type="EMBL" id="VUOB01000131">
    <property type="protein sequence ID" value="KAA2246401.1"/>
    <property type="molecule type" value="Genomic_DNA"/>
</dbReference>
<gene>
    <name evidence="2" type="primary">cas7e</name>
    <name evidence="2" type="ORF">F0L68_40645</name>
</gene>
<dbReference type="RefSeq" id="WP_149855254.1">
    <property type="nucleotide sequence ID" value="NZ_VUOB01000131.1"/>
</dbReference>
<dbReference type="AlphaFoldDB" id="A0A5B2W404"/>
<name>A0A5B2W404_9PSEU</name>
<dbReference type="OrthoDB" id="5291250at2"/>
<dbReference type="InterPro" id="IPR010148">
    <property type="entry name" value="CRISPR-assoc_prot_CT1975"/>
</dbReference>
<proteinExistence type="predicted"/>
<comment type="caution">
    <text evidence="2">The sequence shown here is derived from an EMBL/GenBank/DDBJ whole genome shotgun (WGS) entry which is preliminary data.</text>
</comment>
<reference evidence="2 3" key="1">
    <citation type="submission" date="2019-09" db="EMBL/GenBank/DDBJ databases">
        <title>Goodfellowia gen. nov., a new genus of the Pseudonocardineae related to Actinoalloteichus, containing Goodfellowia coeruleoviolacea gen. nov., comb. nov. gen. nov., comb. nov.</title>
        <authorList>
            <person name="Labeda D."/>
        </authorList>
    </citation>
    <scope>NUCLEOTIDE SEQUENCE [LARGE SCALE GENOMIC DNA]</scope>
    <source>
        <strain evidence="2 3">AN110305</strain>
    </source>
</reference>
<dbReference type="NCBIfam" id="TIGR01869">
    <property type="entry name" value="casC_Cse4"/>
    <property type="match status" value="1"/>
</dbReference>
<dbReference type="Proteomes" id="UP000323454">
    <property type="component" value="Unassembled WGS sequence"/>
</dbReference>
<organism evidence="2 3">
    <name type="scientific">Solihabitans fulvus</name>
    <dbReference type="NCBI Taxonomy" id="1892852"/>
    <lineage>
        <taxon>Bacteria</taxon>
        <taxon>Bacillati</taxon>
        <taxon>Actinomycetota</taxon>
        <taxon>Actinomycetes</taxon>
        <taxon>Pseudonocardiales</taxon>
        <taxon>Pseudonocardiaceae</taxon>
        <taxon>Solihabitans</taxon>
    </lineage>
</organism>
<protein>
    <submittedName>
        <fullName evidence="2">Type I-E CRISPR-associated protein Cas7/Cse4/CasC</fullName>
    </submittedName>
</protein>
<reference evidence="2 3" key="2">
    <citation type="submission" date="2019-09" db="EMBL/GenBank/DDBJ databases">
        <authorList>
            <person name="Jin C."/>
        </authorList>
    </citation>
    <scope>NUCLEOTIDE SEQUENCE [LARGE SCALE GENOMIC DNA]</scope>
    <source>
        <strain evidence="2 3">AN110305</strain>
    </source>
</reference>
<sequence length="400" mass="42859">MILELHLLQSFPVSNLNRDDVGQPKTATFGGHTRGRISSQSLKRSARLLFNEHGLDKSETGVRTKRLVENTATALARAGRDRDTAPGVVVVALETLGFGVDPSKGLTQYLLFVGREAIDRLTVYCQNNWDALEAKATAKAAAEKAAKEAAAKAAGKDTAKGGTTPAKPAKQVKIKPDKATIEEAKRILNAERAADVALFGRMIADNKDFNVNAASQVAHAISTHAVINEFDFYTAVDDLKPDAESGADMIGTVDFNSACYYRYANLDLAQLVHNLGGDTDLADRATHAWLHSFIHAVPSGKQNSMAARTMPDTLLGVVREAGAWNLANAFLKPVTDTDLMAASSERLTRHFGQLRDFYGDSQLRAVAGASVSGDLPHLTASDTVSGLDQFTGRLLTAVKA</sequence>
<feature type="region of interest" description="Disordered" evidence="1">
    <location>
        <begin position="153"/>
        <end position="175"/>
    </location>
</feature>
<keyword evidence="3" id="KW-1185">Reference proteome</keyword>
<dbReference type="Pfam" id="PF09344">
    <property type="entry name" value="Cas_CT1975"/>
    <property type="match status" value="1"/>
</dbReference>
<evidence type="ECO:0000313" key="2">
    <source>
        <dbReference type="EMBL" id="KAA2246401.1"/>
    </source>
</evidence>